<gene>
    <name evidence="1" type="ORF">FIBSPDRAFT_734767</name>
</gene>
<accession>A0A166NHB5</accession>
<dbReference type="EMBL" id="KV417523">
    <property type="protein sequence ID" value="KZP25006.1"/>
    <property type="molecule type" value="Genomic_DNA"/>
</dbReference>
<protein>
    <recommendedName>
        <fullName evidence="2">Tc1-like transposase DDE domain-containing protein</fullName>
    </recommendedName>
</protein>
<name>A0A166NHB5_9AGAM</name>
<dbReference type="PANTHER" id="PTHR46564:SF1">
    <property type="entry name" value="TRANSPOSASE"/>
    <property type="match status" value="1"/>
</dbReference>
<dbReference type="OrthoDB" id="2142724at2759"/>
<evidence type="ECO:0000313" key="1">
    <source>
        <dbReference type="EMBL" id="KZP25006.1"/>
    </source>
</evidence>
<dbReference type="STRING" id="436010.A0A166NHB5"/>
<proteinExistence type="predicted"/>
<sequence>MDIKYLINLARHNPTLFLDEYARRISDARLLDISLSTIHRSFSRAGINVKHVQKLASERDPIIRADYVRRIAQYPASCLVFLDEVSKDDRTYGRLWGRAPVGSRVEQHQPFVRKRRFSMVAGMALDEGIIAAKVIEGSFDRESFIEFLRDCLVSFSGTSYGSFC</sequence>
<dbReference type="AlphaFoldDB" id="A0A166NHB5"/>
<evidence type="ECO:0008006" key="2">
    <source>
        <dbReference type="Google" id="ProtNLM"/>
    </source>
</evidence>
<reference evidence="1" key="1">
    <citation type="journal article" date="2016" name="Mol. Biol. Evol.">
        <title>Comparative Genomics of Early-Diverging Mushroom-Forming Fungi Provides Insights into the Origins of Lignocellulose Decay Capabilities.</title>
        <authorList>
            <person name="Nagy L.G."/>
            <person name="Riley R."/>
            <person name="Tritt A."/>
            <person name="Adam C."/>
            <person name="Daum C."/>
            <person name="Floudas D."/>
            <person name="Sun H."/>
            <person name="Yadav J.S."/>
            <person name="Pangilinan J."/>
            <person name="Larsson K.H."/>
            <person name="Matsuura K."/>
            <person name="Barry K."/>
            <person name="Labutti K."/>
            <person name="Kuo R."/>
            <person name="Ohm R.A."/>
            <person name="Bhattacharya S.S."/>
            <person name="Shirouzu T."/>
            <person name="Yoshinaga Y."/>
            <person name="Martin F.M."/>
            <person name="Grigoriev I.V."/>
            <person name="Hibbett D.S."/>
        </authorList>
    </citation>
    <scope>NUCLEOTIDE SEQUENCE [LARGE SCALE GENOMIC DNA]</scope>
    <source>
        <strain evidence="1">CBS 109695</strain>
    </source>
</reference>
<dbReference type="PANTHER" id="PTHR46564">
    <property type="entry name" value="TRANSPOSASE"/>
    <property type="match status" value="1"/>
</dbReference>
<organism evidence="1">
    <name type="scientific">Athelia psychrophila</name>
    <dbReference type="NCBI Taxonomy" id="1759441"/>
    <lineage>
        <taxon>Eukaryota</taxon>
        <taxon>Fungi</taxon>
        <taxon>Dikarya</taxon>
        <taxon>Basidiomycota</taxon>
        <taxon>Agaricomycotina</taxon>
        <taxon>Agaricomycetes</taxon>
        <taxon>Agaricomycetidae</taxon>
        <taxon>Atheliales</taxon>
        <taxon>Atheliaceae</taxon>
        <taxon>Athelia</taxon>
    </lineage>
</organism>